<comment type="caution">
    <text evidence="13">The sequence shown here is derived from an EMBL/GenBank/DDBJ whole genome shotgun (WGS) entry which is preliminary data.</text>
</comment>
<dbReference type="FunFam" id="1.10.1420.10:FF:000003">
    <property type="entry name" value="DNA mismatch repair protein"/>
    <property type="match status" value="1"/>
</dbReference>
<keyword evidence="9" id="KW-0539">Nucleus</keyword>
<dbReference type="Gene3D" id="3.30.420.110">
    <property type="entry name" value="MutS, connector domain"/>
    <property type="match status" value="1"/>
</dbReference>
<evidence type="ECO:0000256" key="4">
    <source>
        <dbReference type="ARBA" id="ARBA00022741"/>
    </source>
</evidence>
<dbReference type="SMART" id="SM00533">
    <property type="entry name" value="MUTSd"/>
    <property type="match status" value="1"/>
</dbReference>
<dbReference type="InterPro" id="IPR001130">
    <property type="entry name" value="TatD-like"/>
</dbReference>
<comment type="subcellular location">
    <subcellularLocation>
        <location evidence="1">Nucleus</location>
    </subcellularLocation>
</comment>
<evidence type="ECO:0000256" key="10">
    <source>
        <dbReference type="ARBA" id="ARBA00073545"/>
    </source>
</evidence>
<keyword evidence="14" id="KW-1185">Reference proteome</keyword>
<evidence type="ECO:0000256" key="1">
    <source>
        <dbReference type="ARBA" id="ARBA00004123"/>
    </source>
</evidence>
<dbReference type="InterPro" id="IPR036187">
    <property type="entry name" value="DNA_mismatch_repair_MutS_sf"/>
</dbReference>
<dbReference type="Pfam" id="PF05188">
    <property type="entry name" value="MutS_II"/>
    <property type="match status" value="1"/>
</dbReference>
<evidence type="ECO:0000256" key="11">
    <source>
        <dbReference type="RuleBase" id="RU003756"/>
    </source>
</evidence>
<dbReference type="GO" id="GO:0140664">
    <property type="term" value="F:ATP-dependent DNA damage sensor activity"/>
    <property type="evidence" value="ECO:0007669"/>
    <property type="project" value="InterPro"/>
</dbReference>
<dbReference type="Pfam" id="PF01624">
    <property type="entry name" value="MutS_I"/>
    <property type="match status" value="1"/>
</dbReference>
<gene>
    <name evidence="13" type="primary">MSH2</name>
    <name evidence="13" type="ORF">HK103_002664</name>
</gene>
<dbReference type="Gene3D" id="3.20.20.140">
    <property type="entry name" value="Metal-dependent hydrolases"/>
    <property type="match status" value="1"/>
</dbReference>
<dbReference type="Proteomes" id="UP001210925">
    <property type="component" value="Unassembled WGS sequence"/>
</dbReference>
<dbReference type="PROSITE" id="PS00486">
    <property type="entry name" value="DNA_MISMATCH_REPAIR_2"/>
    <property type="match status" value="1"/>
</dbReference>
<dbReference type="GO" id="GO:0030983">
    <property type="term" value="F:mismatched DNA binding"/>
    <property type="evidence" value="ECO:0007669"/>
    <property type="project" value="InterPro"/>
</dbReference>
<dbReference type="InterPro" id="IPR036678">
    <property type="entry name" value="MutS_con_dom_sf"/>
</dbReference>
<dbReference type="SUPFAM" id="SSF48334">
    <property type="entry name" value="DNA repair protein MutS, domain III"/>
    <property type="match status" value="1"/>
</dbReference>
<evidence type="ECO:0000256" key="5">
    <source>
        <dbReference type="ARBA" id="ARBA00022763"/>
    </source>
</evidence>
<dbReference type="SUPFAM" id="SSF52540">
    <property type="entry name" value="P-loop containing nucleoside triphosphate hydrolases"/>
    <property type="match status" value="1"/>
</dbReference>
<dbReference type="GO" id="GO:0032301">
    <property type="term" value="C:MutSalpha complex"/>
    <property type="evidence" value="ECO:0007669"/>
    <property type="project" value="TreeGrafter"/>
</dbReference>
<evidence type="ECO:0000259" key="12">
    <source>
        <dbReference type="PROSITE" id="PS00486"/>
    </source>
</evidence>
<dbReference type="InterPro" id="IPR000432">
    <property type="entry name" value="DNA_mismatch_repair_MutS_C"/>
</dbReference>
<reference evidence="13" key="1">
    <citation type="submission" date="2020-05" db="EMBL/GenBank/DDBJ databases">
        <title>Phylogenomic resolution of chytrid fungi.</title>
        <authorList>
            <person name="Stajich J.E."/>
            <person name="Amses K."/>
            <person name="Simmons R."/>
            <person name="Seto K."/>
            <person name="Myers J."/>
            <person name="Bonds A."/>
            <person name="Quandt C.A."/>
            <person name="Barry K."/>
            <person name="Liu P."/>
            <person name="Grigoriev I."/>
            <person name="Longcore J.E."/>
            <person name="James T.Y."/>
        </authorList>
    </citation>
    <scope>NUCLEOTIDE SEQUENCE</scope>
    <source>
        <strain evidence="13">PLAUS21</strain>
    </source>
</reference>
<evidence type="ECO:0000313" key="14">
    <source>
        <dbReference type="Proteomes" id="UP001210925"/>
    </source>
</evidence>
<evidence type="ECO:0000256" key="6">
    <source>
        <dbReference type="ARBA" id="ARBA00022840"/>
    </source>
</evidence>
<protein>
    <recommendedName>
        <fullName evidence="10">DNA mismatch repair protein MSH2</fullName>
    </recommendedName>
    <alternativeName>
        <fullName evidence="3">DNA mismatch repair protein Msh2</fullName>
    </alternativeName>
</protein>
<dbReference type="InterPro" id="IPR032466">
    <property type="entry name" value="Metal_Hydrolase"/>
</dbReference>
<dbReference type="PANTHER" id="PTHR11361:SF35">
    <property type="entry name" value="DNA MISMATCH REPAIR PROTEIN MSH2"/>
    <property type="match status" value="1"/>
</dbReference>
<evidence type="ECO:0000256" key="8">
    <source>
        <dbReference type="ARBA" id="ARBA00023204"/>
    </source>
</evidence>
<dbReference type="Gene3D" id="3.40.50.300">
    <property type="entry name" value="P-loop containing nucleotide triphosphate hydrolases"/>
    <property type="match status" value="1"/>
</dbReference>
<dbReference type="Pfam" id="PF00488">
    <property type="entry name" value="MutS_V"/>
    <property type="match status" value="1"/>
</dbReference>
<keyword evidence="4 11" id="KW-0547">Nucleotide-binding</keyword>
<name>A0AAD5UPG6_9FUNG</name>
<dbReference type="SMART" id="SM00534">
    <property type="entry name" value="MUTSac"/>
    <property type="match status" value="1"/>
</dbReference>
<keyword evidence="8 11" id="KW-0234">DNA repair</keyword>
<dbReference type="InterPro" id="IPR007860">
    <property type="entry name" value="DNA_mmatch_repair_MutS_con_dom"/>
</dbReference>
<dbReference type="Gene3D" id="1.10.1420.10">
    <property type="match status" value="2"/>
</dbReference>
<dbReference type="GO" id="GO:0006298">
    <property type="term" value="P:mismatch repair"/>
    <property type="evidence" value="ECO:0007669"/>
    <property type="project" value="InterPro"/>
</dbReference>
<dbReference type="PANTHER" id="PTHR11361">
    <property type="entry name" value="DNA MISMATCH REPAIR PROTEIN MUTS FAMILY MEMBER"/>
    <property type="match status" value="1"/>
</dbReference>
<evidence type="ECO:0000256" key="9">
    <source>
        <dbReference type="ARBA" id="ARBA00023242"/>
    </source>
</evidence>
<evidence type="ECO:0000313" key="13">
    <source>
        <dbReference type="EMBL" id="KAJ3262251.1"/>
    </source>
</evidence>
<dbReference type="GO" id="GO:0005524">
    <property type="term" value="F:ATP binding"/>
    <property type="evidence" value="ECO:0007669"/>
    <property type="project" value="UniProtKB-KW"/>
</dbReference>
<dbReference type="Pfam" id="PF05190">
    <property type="entry name" value="MutS_IV"/>
    <property type="match status" value="1"/>
</dbReference>
<keyword evidence="6" id="KW-0067">ATP-binding</keyword>
<dbReference type="SUPFAM" id="SSF53150">
    <property type="entry name" value="DNA repair protein MutS, domain II"/>
    <property type="match status" value="1"/>
</dbReference>
<evidence type="ECO:0000256" key="3">
    <source>
        <dbReference type="ARBA" id="ARBA00019549"/>
    </source>
</evidence>
<organism evidence="13 14">
    <name type="scientific">Boothiomyces macroporosus</name>
    <dbReference type="NCBI Taxonomy" id="261099"/>
    <lineage>
        <taxon>Eukaryota</taxon>
        <taxon>Fungi</taxon>
        <taxon>Fungi incertae sedis</taxon>
        <taxon>Chytridiomycota</taxon>
        <taxon>Chytridiomycota incertae sedis</taxon>
        <taxon>Chytridiomycetes</taxon>
        <taxon>Rhizophydiales</taxon>
        <taxon>Terramycetaceae</taxon>
        <taxon>Boothiomyces</taxon>
    </lineage>
</organism>
<dbReference type="AlphaFoldDB" id="A0AAD5UPG6"/>
<feature type="domain" description="DNA mismatch repair proteins mutS family" evidence="12">
    <location>
        <begin position="949"/>
        <end position="965"/>
    </location>
</feature>
<dbReference type="GO" id="GO:0016788">
    <property type="term" value="F:hydrolase activity, acting on ester bonds"/>
    <property type="evidence" value="ECO:0007669"/>
    <property type="project" value="InterPro"/>
</dbReference>
<evidence type="ECO:0000256" key="7">
    <source>
        <dbReference type="ARBA" id="ARBA00023125"/>
    </source>
</evidence>
<dbReference type="InterPro" id="IPR007861">
    <property type="entry name" value="DNA_mismatch_repair_MutS_clamp"/>
</dbReference>
<dbReference type="Pfam" id="PF05192">
    <property type="entry name" value="MutS_III"/>
    <property type="match status" value="1"/>
</dbReference>
<keyword evidence="7 11" id="KW-0238">DNA-binding</keyword>
<dbReference type="FunFam" id="3.30.420.110:FF:000002">
    <property type="entry name" value="DNA mismatch repair protein"/>
    <property type="match status" value="1"/>
</dbReference>
<sequence>MIDAHCHLYQPYFTMEEITSILCEMERRGIKCISVSETLNDIPSVLELASIYPKTYIPFVGIHPVQGDKSVTLQDLNLELLDRLIGRAIGIGEIGLDFSPHIVSDQNQKDLQIQVFKLQLALAKKHNVYVNVHSRQAGHYCIDIMKEMGMDKVILHAFDGKLKYARKAVEYGWLFSIPGSVQQNVPLQNLVRGLPIDCIIIESDAPALGPVKGVKSSPLDVPSTLDFVAQLKGVEVEELVQNPSGKHLKLFERSNGDYYSVHGDDALFIADSFYNTSTVLKYYDGSVPSCSLSQLNALAVMKDLLLVQGYRVEIWKCENKDWKLAKQASPGNLKDVEEMLFSNSEIASAPVVMAVKVEAVEGQKTVGVSLTDATTSRIITISEFIDNDAFSNLESLLVQQSIKECIIADDSQNMDLNKVKQVLEKCEVVCTLGPKSMFNTKNIAQDLNRLVETELDIQTWPEYEMKIAMSATAAIISYLSLLDDESNLNAYTLSNHNLSQYMKLDSAAVKALNLTPAPNEGNKNMNLYGLLNRCQTSQGSRLLLQWIKQPLMNIEDIKKRQDFVEALVNDSSLRQDLHSDILKKFPDLHRLGKKFQRGKALLQDVLRVYQVVLVLPSLIEALKGYEGDFSELINEGFIKKFSEYAASLENLKNMVETTVDLRAADNHEYLIKADFHDGLKELKGRMDAVFAQLEPEARKVANRLGVEMDKKLKFENNSQFGYHLRLSRTVNCVLMKDAAKIRGIKEYIELRTVKAGVQFTTVALRRLSEDYHDLQKEYGIMQSSIAKEVITVTGSYFPILENLNRLIAELDVFVSFAHIAIHAPVQYTRPQLEVEGNLVMKAARHPCVEVQDDVSFIENDVEMIRNESMFHIITGPNMGGKSTYIRQIGVICLMAQIGCFVPCEEATISITDSILARVGAGDSQLKCISTFMAEMLETASILRSATSKSLIIIDELGRGTSTKDGYGLAKAIAEYIATELECFTLFATHFHEITELESKIMTVTNYHVQAHLSEENNQKLLTLLYKVKKGPCDQSFGIHMAKRKAVELEGFETTTKKIKSDTIGSKIILDLINEIKNLKKEDLDRVPEIVKKYDLSNEYIQSILVEL</sequence>
<dbReference type="SUPFAM" id="SSF51556">
    <property type="entry name" value="Metallo-dependent hydrolases"/>
    <property type="match status" value="1"/>
</dbReference>
<dbReference type="InterPro" id="IPR007696">
    <property type="entry name" value="DNA_mismatch_repair_MutS_core"/>
</dbReference>
<dbReference type="Pfam" id="PF01026">
    <property type="entry name" value="TatD_DNase"/>
    <property type="match status" value="1"/>
</dbReference>
<comment type="similarity">
    <text evidence="2 11">Belongs to the DNA mismatch repair MutS family.</text>
</comment>
<dbReference type="InterPro" id="IPR027417">
    <property type="entry name" value="P-loop_NTPase"/>
</dbReference>
<dbReference type="InterPro" id="IPR045076">
    <property type="entry name" value="MutS"/>
</dbReference>
<dbReference type="EMBL" id="JADGKB010000002">
    <property type="protein sequence ID" value="KAJ3262251.1"/>
    <property type="molecule type" value="Genomic_DNA"/>
</dbReference>
<comment type="function">
    <text evidence="11">Component of the post-replicative DNA mismatch repair system (MMR).</text>
</comment>
<proteinExistence type="inferred from homology"/>
<accession>A0AAD5UPG6</accession>
<evidence type="ECO:0000256" key="2">
    <source>
        <dbReference type="ARBA" id="ARBA00006271"/>
    </source>
</evidence>
<dbReference type="CDD" id="cd01310">
    <property type="entry name" value="TatD_DNAse"/>
    <property type="match status" value="1"/>
</dbReference>
<dbReference type="InterPro" id="IPR007695">
    <property type="entry name" value="DNA_mismatch_repair_MutS-lik_N"/>
</dbReference>
<keyword evidence="5 11" id="KW-0227">DNA damage</keyword>
<dbReference type="GO" id="GO:0006312">
    <property type="term" value="P:mitotic recombination"/>
    <property type="evidence" value="ECO:0007669"/>
    <property type="project" value="TreeGrafter"/>
</dbReference>